<name>M7X157_9BACT</name>
<evidence type="ECO:0000313" key="1">
    <source>
        <dbReference type="EMBL" id="EMS31250.1"/>
    </source>
</evidence>
<reference evidence="1" key="1">
    <citation type="submission" date="2013-01" db="EMBL/GenBank/DDBJ databases">
        <title>Genome assembly of Mariniradius saccharolyticus AK6.</title>
        <authorList>
            <person name="Vaidya B."/>
            <person name="Khatri I."/>
            <person name="Tanuku N.R.S."/>
            <person name="Subramanian S."/>
            <person name="Pinnaka A."/>
        </authorList>
    </citation>
    <scope>NUCLEOTIDE SEQUENCE [LARGE SCALE GENOMIC DNA]</scope>
    <source>
        <strain evidence="1">AK6</strain>
    </source>
</reference>
<gene>
    <name evidence="1" type="ORF">C943_02397</name>
</gene>
<dbReference type="InParanoid" id="M7X157"/>
<evidence type="ECO:0000313" key="2">
    <source>
        <dbReference type="Proteomes" id="UP000010953"/>
    </source>
</evidence>
<comment type="caution">
    <text evidence="1">The sequence shown here is derived from an EMBL/GenBank/DDBJ whole genome shotgun (WGS) entry which is preliminary data.</text>
</comment>
<accession>M7X157</accession>
<organism evidence="1 2">
    <name type="scientific">Mariniradius saccharolyticus AK6</name>
    <dbReference type="NCBI Taxonomy" id="1239962"/>
    <lineage>
        <taxon>Bacteria</taxon>
        <taxon>Pseudomonadati</taxon>
        <taxon>Bacteroidota</taxon>
        <taxon>Cytophagia</taxon>
        <taxon>Cytophagales</taxon>
        <taxon>Cyclobacteriaceae</taxon>
        <taxon>Mariniradius</taxon>
    </lineage>
</organism>
<keyword evidence="2" id="KW-1185">Reference proteome</keyword>
<dbReference type="AlphaFoldDB" id="M7X157"/>
<protein>
    <submittedName>
        <fullName evidence="1">Uncharacterized protein</fullName>
    </submittedName>
</protein>
<sequence>MEITFFANILNDQTNKKYPKPMLADECMRILFEFSEQFGHLISHK</sequence>
<proteinExistence type="predicted"/>
<dbReference type="Proteomes" id="UP000010953">
    <property type="component" value="Unassembled WGS sequence"/>
</dbReference>
<dbReference type="EMBL" id="AMZY02000020">
    <property type="protein sequence ID" value="EMS31250.1"/>
    <property type="molecule type" value="Genomic_DNA"/>
</dbReference>